<dbReference type="GO" id="GO:0016787">
    <property type="term" value="F:hydrolase activity"/>
    <property type="evidence" value="ECO:0007669"/>
    <property type="project" value="UniProtKB-KW"/>
</dbReference>
<organism evidence="2 3">
    <name type="scientific">Archangium gephyra</name>
    <dbReference type="NCBI Taxonomy" id="48"/>
    <lineage>
        <taxon>Bacteria</taxon>
        <taxon>Pseudomonadati</taxon>
        <taxon>Myxococcota</taxon>
        <taxon>Myxococcia</taxon>
        <taxon>Myxococcales</taxon>
        <taxon>Cystobacterineae</taxon>
        <taxon>Archangiaceae</taxon>
        <taxon>Archangium</taxon>
    </lineage>
</organism>
<keyword evidence="2" id="KW-0378">Hydrolase</keyword>
<dbReference type="InterPro" id="IPR036866">
    <property type="entry name" value="RibonucZ/Hydroxyglut_hydro"/>
</dbReference>
<evidence type="ECO:0000313" key="3">
    <source>
        <dbReference type="Proteomes" id="UP000249061"/>
    </source>
</evidence>
<evidence type="ECO:0000259" key="1">
    <source>
        <dbReference type="SMART" id="SM00849"/>
    </source>
</evidence>
<dbReference type="InterPro" id="IPR050662">
    <property type="entry name" value="Sec-metab_biosynth-thioest"/>
</dbReference>
<reference evidence="2 3" key="1">
    <citation type="submission" date="2017-08" db="EMBL/GenBank/DDBJ databases">
        <title>Infants hospitalized years apart are colonized by the same room-sourced microbial strains.</title>
        <authorList>
            <person name="Brooks B."/>
            <person name="Olm M.R."/>
            <person name="Firek B.A."/>
            <person name="Baker R."/>
            <person name="Thomas B.C."/>
            <person name="Morowitz M.J."/>
            <person name="Banfield J.F."/>
        </authorList>
    </citation>
    <scope>NUCLEOTIDE SEQUENCE [LARGE SCALE GENOMIC DNA]</scope>
    <source>
        <strain evidence="2">S2_003_000_R2_14</strain>
    </source>
</reference>
<evidence type="ECO:0000313" key="2">
    <source>
        <dbReference type="EMBL" id="PZR09108.1"/>
    </source>
</evidence>
<dbReference type="Gene3D" id="3.60.15.10">
    <property type="entry name" value="Ribonuclease Z/Hydroxyacylglutathione hydrolase-like"/>
    <property type="match status" value="1"/>
</dbReference>
<accession>A0A2W5UJA3</accession>
<name>A0A2W5UJA3_9BACT</name>
<dbReference type="Proteomes" id="UP000249061">
    <property type="component" value="Unassembled WGS sequence"/>
</dbReference>
<dbReference type="Pfam" id="PF00753">
    <property type="entry name" value="Lactamase_B"/>
    <property type="match status" value="1"/>
</dbReference>
<comment type="caution">
    <text evidence="2">The sequence shown here is derived from an EMBL/GenBank/DDBJ whole genome shotgun (WGS) entry which is preliminary data.</text>
</comment>
<feature type="domain" description="Metallo-beta-lactamase" evidence="1">
    <location>
        <begin position="33"/>
        <end position="254"/>
    </location>
</feature>
<dbReference type="InterPro" id="IPR001279">
    <property type="entry name" value="Metallo-B-lactamas"/>
</dbReference>
<sequence>MHGATIDLDDAPLISLGIHRLEIPVPFLEAGGPANVYAIEDADGRLTLFDTGIGTADGVAALRAQAAERGLDLRRLSRIVVSHGHLDHFGNAQMLSEESGARIYVHEFDRSKLLGEGRFATLLEKHRSYFLKGLGIPVDTLDAIHARVSQAQDTVRYVDAERLAPLHDGEVLSFKHFEATVKHMPGHTPGLVCLYAERQRVFFADDHVLARVSPNPVLDFVHGEGESKFRALSSYLRGAKWVRSLELDAVLPGHGPAFRGHQELIDGLLGFYEVRQRKILDGLAYGARTEHAARSSCCQPCFHAVTSAA</sequence>
<protein>
    <submittedName>
        <fullName evidence="2">MBL fold metallo-hydrolase</fullName>
    </submittedName>
</protein>
<gene>
    <name evidence="2" type="ORF">DI536_23020</name>
</gene>
<dbReference type="SMART" id="SM00849">
    <property type="entry name" value="Lactamase_B"/>
    <property type="match status" value="1"/>
</dbReference>
<dbReference type="PANTHER" id="PTHR23131">
    <property type="entry name" value="ENDORIBONUCLEASE LACTB2"/>
    <property type="match status" value="1"/>
</dbReference>
<dbReference type="AlphaFoldDB" id="A0A2W5UJA3"/>
<dbReference type="SUPFAM" id="SSF56281">
    <property type="entry name" value="Metallo-hydrolase/oxidoreductase"/>
    <property type="match status" value="1"/>
</dbReference>
<proteinExistence type="predicted"/>
<dbReference type="EMBL" id="QFQP01000022">
    <property type="protein sequence ID" value="PZR09108.1"/>
    <property type="molecule type" value="Genomic_DNA"/>
</dbReference>
<dbReference type="PANTHER" id="PTHR23131:SF4">
    <property type="entry name" value="METALLO-BETA-LACTAMASE SUPERFAMILY POTEIN"/>
    <property type="match status" value="1"/>
</dbReference>